<protein>
    <submittedName>
        <fullName evidence="1">Uncharacterized protein</fullName>
    </submittedName>
</protein>
<dbReference type="eggNOG" id="ENOG502ZPMB">
    <property type="taxonomic scope" value="Bacteria"/>
</dbReference>
<accession>C8PDY4</accession>
<dbReference type="RefSeq" id="WP_005869074.1">
    <property type="nucleotide sequence ID" value="NZ_ACYG01000005.1"/>
</dbReference>
<dbReference type="STRING" id="824.CGRAC_1295"/>
<keyword evidence="2" id="KW-1185">Reference proteome</keyword>
<gene>
    <name evidence="1" type="ORF">CAMGR0001_2334</name>
</gene>
<sequence>MAFVTERISKEDVEKYDLLKPCNEICNKYYQGELDLVDLNSRDWCIDRDRGIWLFVVRSITIGDPRDMNYSGEDIWILHYKGKDIEIDLRNIHNEYTGKKDTDNPFILIYELESIRSDIGDIPKQEIVDILKEILNEYGDGGSIISKENIQVTFVSKI</sequence>
<evidence type="ECO:0000313" key="1">
    <source>
        <dbReference type="EMBL" id="EEV18857.1"/>
    </source>
</evidence>
<comment type="caution">
    <text evidence="1">The sequence shown here is derived from an EMBL/GenBank/DDBJ whole genome shotgun (WGS) entry which is preliminary data.</text>
</comment>
<organism evidence="1 2">
    <name type="scientific">Campylobacter gracilis RM3268</name>
    <dbReference type="NCBI Taxonomy" id="553220"/>
    <lineage>
        <taxon>Bacteria</taxon>
        <taxon>Pseudomonadati</taxon>
        <taxon>Campylobacterota</taxon>
        <taxon>Epsilonproteobacteria</taxon>
        <taxon>Campylobacterales</taxon>
        <taxon>Campylobacteraceae</taxon>
        <taxon>Campylobacter</taxon>
    </lineage>
</organism>
<dbReference type="Proteomes" id="UP000005709">
    <property type="component" value="Unassembled WGS sequence"/>
</dbReference>
<dbReference type="EMBL" id="ACYG01000005">
    <property type="protein sequence ID" value="EEV18857.1"/>
    <property type="molecule type" value="Genomic_DNA"/>
</dbReference>
<evidence type="ECO:0000313" key="2">
    <source>
        <dbReference type="Proteomes" id="UP000005709"/>
    </source>
</evidence>
<dbReference type="OrthoDB" id="7064567at2"/>
<dbReference type="AlphaFoldDB" id="C8PDY4"/>
<proteinExistence type="predicted"/>
<reference evidence="1 2" key="1">
    <citation type="submission" date="2009-07" db="EMBL/GenBank/DDBJ databases">
        <authorList>
            <person name="Madupu R."/>
            <person name="Sebastian Y."/>
            <person name="Durkin A.S."/>
            <person name="Torralba M."/>
            <person name="Methe B."/>
            <person name="Sutton G.G."/>
            <person name="Strausberg R.L."/>
            <person name="Nelson K.E."/>
        </authorList>
    </citation>
    <scope>NUCLEOTIDE SEQUENCE [LARGE SCALE GENOMIC DNA]</scope>
    <source>
        <strain evidence="1 2">RM3268</strain>
    </source>
</reference>
<name>C8PDY4_9BACT</name>